<reference evidence="2 3" key="1">
    <citation type="journal article" date="2015" name="Proc. Natl. Acad. Sci. U.S.A.">
        <title>The resurrection genome of Boea hygrometrica: A blueprint for survival of dehydration.</title>
        <authorList>
            <person name="Xiao L."/>
            <person name="Yang G."/>
            <person name="Zhang L."/>
            <person name="Yang X."/>
            <person name="Zhao S."/>
            <person name="Ji Z."/>
            <person name="Zhou Q."/>
            <person name="Hu M."/>
            <person name="Wang Y."/>
            <person name="Chen M."/>
            <person name="Xu Y."/>
            <person name="Jin H."/>
            <person name="Xiao X."/>
            <person name="Hu G."/>
            <person name="Bao F."/>
            <person name="Hu Y."/>
            <person name="Wan P."/>
            <person name="Li L."/>
            <person name="Deng X."/>
            <person name="Kuang T."/>
            <person name="Xiang C."/>
            <person name="Zhu J.K."/>
            <person name="Oliver M.J."/>
            <person name="He Y."/>
        </authorList>
    </citation>
    <scope>NUCLEOTIDE SEQUENCE [LARGE SCALE GENOMIC DNA]</scope>
    <source>
        <strain evidence="3">cv. XS01</strain>
    </source>
</reference>
<dbReference type="OrthoDB" id="411615at2759"/>
<dbReference type="Pfam" id="PF07727">
    <property type="entry name" value="RVT_2"/>
    <property type="match status" value="1"/>
</dbReference>
<dbReference type="AlphaFoldDB" id="A0A2Z7CXQ0"/>
<evidence type="ECO:0000313" key="3">
    <source>
        <dbReference type="Proteomes" id="UP000250235"/>
    </source>
</evidence>
<gene>
    <name evidence="2" type="ORF">F511_10546</name>
</gene>
<dbReference type="InterPro" id="IPR043502">
    <property type="entry name" value="DNA/RNA_pol_sf"/>
</dbReference>
<dbReference type="PANTHER" id="PTHR43383:SF2">
    <property type="entry name" value="AMIDOHYDROLASE 2 FAMILY PROTEIN"/>
    <property type="match status" value="1"/>
</dbReference>
<dbReference type="EMBL" id="KQ991595">
    <property type="protein sequence ID" value="KZV51593.1"/>
    <property type="molecule type" value="Genomic_DNA"/>
</dbReference>
<evidence type="ECO:0000259" key="1">
    <source>
        <dbReference type="Pfam" id="PF07727"/>
    </source>
</evidence>
<dbReference type="Proteomes" id="UP000250235">
    <property type="component" value="Unassembled WGS sequence"/>
</dbReference>
<accession>A0A2Z7CXQ0</accession>
<dbReference type="InterPro" id="IPR013103">
    <property type="entry name" value="RVT_2"/>
</dbReference>
<keyword evidence="3" id="KW-1185">Reference proteome</keyword>
<sequence length="205" mass="23552">MQIELNALIQNKSWEIVSLPTGHRPIGCKWVYKIKYNSDGSIDRYKVRLVAKGYMQIEGTDYFETFSPTAKLTTVCCLLAIASSRNWFLSHFDVQNTFLHGDLDEEVYMDIPLGLYRHGENMVCRLKISLYGLKQASRNWFAKFFCAIQKAGFTQSKTDYSLFTKSEGNSFTSLLIYDDDIIVTGNNEQSTQGVYFPAFSHQRSR</sequence>
<dbReference type="SUPFAM" id="SSF56672">
    <property type="entry name" value="DNA/RNA polymerases"/>
    <property type="match status" value="1"/>
</dbReference>
<name>A0A2Z7CXQ0_9LAMI</name>
<feature type="domain" description="Reverse transcriptase Ty1/copia-type" evidence="1">
    <location>
        <begin position="11"/>
        <end position="193"/>
    </location>
</feature>
<organism evidence="2 3">
    <name type="scientific">Dorcoceras hygrometricum</name>
    <dbReference type="NCBI Taxonomy" id="472368"/>
    <lineage>
        <taxon>Eukaryota</taxon>
        <taxon>Viridiplantae</taxon>
        <taxon>Streptophyta</taxon>
        <taxon>Embryophyta</taxon>
        <taxon>Tracheophyta</taxon>
        <taxon>Spermatophyta</taxon>
        <taxon>Magnoliopsida</taxon>
        <taxon>eudicotyledons</taxon>
        <taxon>Gunneridae</taxon>
        <taxon>Pentapetalae</taxon>
        <taxon>asterids</taxon>
        <taxon>lamiids</taxon>
        <taxon>Lamiales</taxon>
        <taxon>Gesneriaceae</taxon>
        <taxon>Didymocarpoideae</taxon>
        <taxon>Trichosporeae</taxon>
        <taxon>Loxocarpinae</taxon>
        <taxon>Dorcoceras</taxon>
    </lineage>
</organism>
<protein>
    <recommendedName>
        <fullName evidence="1">Reverse transcriptase Ty1/copia-type domain-containing protein</fullName>
    </recommendedName>
</protein>
<proteinExistence type="predicted"/>
<evidence type="ECO:0000313" key="2">
    <source>
        <dbReference type="EMBL" id="KZV51593.1"/>
    </source>
</evidence>
<dbReference type="PANTHER" id="PTHR43383">
    <property type="entry name" value="NODULIN 6"/>
    <property type="match status" value="1"/>
</dbReference>